<sequence length="460" mass="51567">MARALHALEPVDFLDGNEAEVALNKSRIVQLFASLSLYTRKQRMMLITADYLSSSSRFCFFRKCHFNLGVNLRRRRVIGGVRRSCKATLITNSDSFEVGRLIGSYGFLNITSYSGLKSGMEMEFLPEDFGRLRAQDVGEGSVKIRLYEGRIAQGPLRGTPVIFKVYPGQQVGGLEADLMASNELSAHASLQVSDSKSIASRNIQILLGGFETKTGEQWLAFRYDGKYTAADYAKVASEKMLKYRDLGGQKFWNPFEKDETIKRRRYYVTKLLQGAIGGLAYMHGNDILHQSLGPSSVILNTIVEKDATYLVPRLRDLAFSVDIRYSELDGSSKALSEGLWRRASAAGAYTPMEKRAFGVADDIYEAGLLFAYVSFVPFCEPGVMDSLSLRRLLENTFQLDVQAMREYSLADDRLLEAVKFLDIANGAGWELLQAMLNRDFRQRPIAEAVLNHRFMAGAFL</sequence>
<dbReference type="GO" id="GO:0005524">
    <property type="term" value="F:ATP binding"/>
    <property type="evidence" value="ECO:0007669"/>
    <property type="project" value="InterPro"/>
</dbReference>
<organism evidence="2 3">
    <name type="scientific">Phtheirospermum japonicum</name>
    <dbReference type="NCBI Taxonomy" id="374723"/>
    <lineage>
        <taxon>Eukaryota</taxon>
        <taxon>Viridiplantae</taxon>
        <taxon>Streptophyta</taxon>
        <taxon>Embryophyta</taxon>
        <taxon>Tracheophyta</taxon>
        <taxon>Spermatophyta</taxon>
        <taxon>Magnoliopsida</taxon>
        <taxon>eudicotyledons</taxon>
        <taxon>Gunneridae</taxon>
        <taxon>Pentapetalae</taxon>
        <taxon>asterids</taxon>
        <taxon>lamiids</taxon>
        <taxon>Lamiales</taxon>
        <taxon>Orobanchaceae</taxon>
        <taxon>Orobanchaceae incertae sedis</taxon>
        <taxon>Phtheirospermum</taxon>
    </lineage>
</organism>
<dbReference type="SUPFAM" id="SSF56112">
    <property type="entry name" value="Protein kinase-like (PK-like)"/>
    <property type="match status" value="1"/>
</dbReference>
<evidence type="ECO:0000313" key="2">
    <source>
        <dbReference type="EMBL" id="GFQ03367.1"/>
    </source>
</evidence>
<dbReference type="PROSITE" id="PS50011">
    <property type="entry name" value="PROTEIN_KINASE_DOM"/>
    <property type="match status" value="1"/>
</dbReference>
<dbReference type="GO" id="GO:0009507">
    <property type="term" value="C:chloroplast"/>
    <property type="evidence" value="ECO:0007669"/>
    <property type="project" value="TreeGrafter"/>
</dbReference>
<dbReference type="PANTHER" id="PTHR36796:SF1">
    <property type="entry name" value="PROTEIN KINASE SUPERFAMILY PROTEIN"/>
    <property type="match status" value="1"/>
</dbReference>
<dbReference type="InterPro" id="IPR000719">
    <property type="entry name" value="Prot_kinase_dom"/>
</dbReference>
<keyword evidence="3" id="KW-1185">Reference proteome</keyword>
<name>A0A830CVY9_9LAMI</name>
<evidence type="ECO:0000259" key="1">
    <source>
        <dbReference type="PROSITE" id="PS50011"/>
    </source>
</evidence>
<dbReference type="Gene3D" id="1.10.510.10">
    <property type="entry name" value="Transferase(Phosphotransferase) domain 1"/>
    <property type="match status" value="1"/>
</dbReference>
<dbReference type="FunFam" id="1.10.510.10:FF:000627">
    <property type="entry name" value="Os02g0694800 protein"/>
    <property type="match status" value="1"/>
</dbReference>
<accession>A0A830CVY9</accession>
<feature type="domain" description="Protein kinase" evidence="1">
    <location>
        <begin position="131"/>
        <end position="455"/>
    </location>
</feature>
<dbReference type="GO" id="GO:0004672">
    <property type="term" value="F:protein kinase activity"/>
    <property type="evidence" value="ECO:0007669"/>
    <property type="project" value="InterPro"/>
</dbReference>
<dbReference type="OrthoDB" id="1076at2759"/>
<dbReference type="InterPro" id="IPR011009">
    <property type="entry name" value="Kinase-like_dom_sf"/>
</dbReference>
<comment type="caution">
    <text evidence="2">The sequence shown here is derived from an EMBL/GenBank/DDBJ whole genome shotgun (WGS) entry which is preliminary data.</text>
</comment>
<dbReference type="EMBL" id="BMAC01000821">
    <property type="protein sequence ID" value="GFQ03367.1"/>
    <property type="molecule type" value="Genomic_DNA"/>
</dbReference>
<proteinExistence type="predicted"/>
<gene>
    <name evidence="2" type="ORF">PHJA_002480500</name>
</gene>
<reference evidence="2" key="1">
    <citation type="submission" date="2020-07" db="EMBL/GenBank/DDBJ databases">
        <title>Ethylene signaling mediates host invasion by parasitic plants.</title>
        <authorList>
            <person name="Yoshida S."/>
        </authorList>
    </citation>
    <scope>NUCLEOTIDE SEQUENCE</scope>
    <source>
        <strain evidence="2">Okayama</strain>
    </source>
</reference>
<evidence type="ECO:0000313" key="3">
    <source>
        <dbReference type="Proteomes" id="UP000653305"/>
    </source>
</evidence>
<dbReference type="AlphaFoldDB" id="A0A830CVY9"/>
<dbReference type="Proteomes" id="UP000653305">
    <property type="component" value="Unassembled WGS sequence"/>
</dbReference>
<dbReference type="PANTHER" id="PTHR36796">
    <property type="entry name" value="PROTEIN KINASE SUPERFAMILY PROTEIN"/>
    <property type="match status" value="1"/>
</dbReference>
<protein>
    <recommendedName>
        <fullName evidence="1">Protein kinase domain-containing protein</fullName>
    </recommendedName>
</protein>